<dbReference type="RefSeq" id="WP_091267080.1">
    <property type="nucleotide sequence ID" value="NZ_FNFK01000025.1"/>
</dbReference>
<dbReference type="InterPro" id="IPR009003">
    <property type="entry name" value="Peptidase_S1_PA"/>
</dbReference>
<dbReference type="SMART" id="SM00228">
    <property type="entry name" value="PDZ"/>
    <property type="match status" value="1"/>
</dbReference>
<feature type="chain" id="PRO_5038988353" evidence="5">
    <location>
        <begin position="24"/>
        <end position="398"/>
    </location>
</feature>
<keyword evidence="5" id="KW-0732">Signal</keyword>
<evidence type="ECO:0000256" key="4">
    <source>
        <dbReference type="ARBA" id="ARBA00022825"/>
    </source>
</evidence>
<dbReference type="SUPFAM" id="SSF50156">
    <property type="entry name" value="PDZ domain-like"/>
    <property type="match status" value="1"/>
</dbReference>
<dbReference type="InterPro" id="IPR043504">
    <property type="entry name" value="Peptidase_S1_PA_chymotrypsin"/>
</dbReference>
<protein>
    <submittedName>
        <fullName evidence="7">Serine protease Do</fullName>
    </submittedName>
</protein>
<sequence length="398" mass="42128">METKTKKWSSFLALMLTSSFLVGCDLLDNETTELEEDTQNGVVDEDGRVTVSEMRVDVSSGITDAVDVINDAAVSIINLQRTGTTPWGWYGETEATEDDEENLLQAGTGSGAVYKVDGDTAYVFTNNHVIEGSDAIEVLFKDGTRVEATVIGADVWTDLAVLSIDSEEVSTVAEFGDSGNLTVGEPAIAIGSPLGTNFATSVTSGIISAVERTVPVDTNMDGEMDWEMTAIQTDAAINPGNSGGPLVNIAGQVIGINSMKISSSTIEGMGFAIPSNDAVDIINQLEENGEVVRPLLGIGMVDLSMVSPQQQQAILNLPEDIDGGVVVAEVATGSAAADAGMEANDVIVSFNGVDVQNGIELRKEIYDTEIGQEVEVEFYRDGELQSTTITMRSSEEMI</sequence>
<dbReference type="Proteomes" id="UP000199433">
    <property type="component" value="Unassembled WGS sequence"/>
</dbReference>
<comment type="similarity">
    <text evidence="1">Belongs to the peptidase S1C family.</text>
</comment>
<evidence type="ECO:0000256" key="5">
    <source>
        <dbReference type="SAM" id="SignalP"/>
    </source>
</evidence>
<dbReference type="PANTHER" id="PTHR22939">
    <property type="entry name" value="SERINE PROTEASE FAMILY S1C HTRA-RELATED"/>
    <property type="match status" value="1"/>
</dbReference>
<feature type="signal peptide" evidence="5">
    <location>
        <begin position="1"/>
        <end position="23"/>
    </location>
</feature>
<evidence type="ECO:0000256" key="1">
    <source>
        <dbReference type="ARBA" id="ARBA00010541"/>
    </source>
</evidence>
<dbReference type="EMBL" id="FNFK01000025">
    <property type="protein sequence ID" value="SDK35173.1"/>
    <property type="molecule type" value="Genomic_DNA"/>
</dbReference>
<dbReference type="InterPro" id="IPR036034">
    <property type="entry name" value="PDZ_sf"/>
</dbReference>
<dbReference type="SUPFAM" id="SSF50494">
    <property type="entry name" value="Trypsin-like serine proteases"/>
    <property type="match status" value="1"/>
</dbReference>
<dbReference type="Gene3D" id="2.30.42.10">
    <property type="match status" value="1"/>
</dbReference>
<dbReference type="PANTHER" id="PTHR22939:SF129">
    <property type="entry name" value="SERINE PROTEASE HTRA2, MITOCHONDRIAL"/>
    <property type="match status" value="1"/>
</dbReference>
<evidence type="ECO:0000256" key="2">
    <source>
        <dbReference type="ARBA" id="ARBA00022670"/>
    </source>
</evidence>
<dbReference type="GO" id="GO:0004252">
    <property type="term" value="F:serine-type endopeptidase activity"/>
    <property type="evidence" value="ECO:0007669"/>
    <property type="project" value="InterPro"/>
</dbReference>
<dbReference type="PRINTS" id="PR00834">
    <property type="entry name" value="PROTEASES2C"/>
</dbReference>
<reference evidence="8" key="1">
    <citation type="submission" date="2016-10" db="EMBL/GenBank/DDBJ databases">
        <authorList>
            <person name="Varghese N."/>
            <person name="Submissions S."/>
        </authorList>
    </citation>
    <scope>NUCLEOTIDE SEQUENCE [LARGE SCALE GENOMIC DNA]</scope>
    <source>
        <strain evidence="8">DSM 19181</strain>
    </source>
</reference>
<evidence type="ECO:0000313" key="8">
    <source>
        <dbReference type="Proteomes" id="UP000199433"/>
    </source>
</evidence>
<dbReference type="InterPro" id="IPR001478">
    <property type="entry name" value="PDZ"/>
</dbReference>
<gene>
    <name evidence="7" type="ORF">SAMN04488098_102515</name>
</gene>
<evidence type="ECO:0000256" key="3">
    <source>
        <dbReference type="ARBA" id="ARBA00022801"/>
    </source>
</evidence>
<accession>A0A1G9B6R0</accession>
<name>A0A1G9B6R0_9LACT</name>
<organism evidence="7 8">
    <name type="scientific">Alkalibacterium thalassium</name>
    <dbReference type="NCBI Taxonomy" id="426701"/>
    <lineage>
        <taxon>Bacteria</taxon>
        <taxon>Bacillati</taxon>
        <taxon>Bacillota</taxon>
        <taxon>Bacilli</taxon>
        <taxon>Lactobacillales</taxon>
        <taxon>Carnobacteriaceae</taxon>
        <taxon>Alkalibacterium</taxon>
    </lineage>
</organism>
<feature type="domain" description="PDZ" evidence="6">
    <location>
        <begin position="280"/>
        <end position="357"/>
    </location>
</feature>
<dbReference type="GO" id="GO:0006508">
    <property type="term" value="P:proteolysis"/>
    <property type="evidence" value="ECO:0007669"/>
    <property type="project" value="UniProtKB-KW"/>
</dbReference>
<dbReference type="InterPro" id="IPR001940">
    <property type="entry name" value="Peptidase_S1C"/>
</dbReference>
<keyword evidence="2 7" id="KW-0645">Protease</keyword>
<dbReference type="STRING" id="426701.SAMN04488098_102515"/>
<dbReference type="PROSITE" id="PS51257">
    <property type="entry name" value="PROKAR_LIPOPROTEIN"/>
    <property type="match status" value="1"/>
</dbReference>
<dbReference type="Pfam" id="PF13365">
    <property type="entry name" value="Trypsin_2"/>
    <property type="match status" value="1"/>
</dbReference>
<evidence type="ECO:0000259" key="6">
    <source>
        <dbReference type="PROSITE" id="PS50106"/>
    </source>
</evidence>
<dbReference type="AlphaFoldDB" id="A0A1G9B6R0"/>
<dbReference type="OrthoDB" id="9758917at2"/>
<dbReference type="Gene3D" id="2.40.10.10">
    <property type="entry name" value="Trypsin-like serine proteases"/>
    <property type="match status" value="2"/>
</dbReference>
<keyword evidence="3" id="KW-0378">Hydrolase</keyword>
<proteinExistence type="inferred from homology"/>
<keyword evidence="4" id="KW-0720">Serine protease</keyword>
<dbReference type="Pfam" id="PF13180">
    <property type="entry name" value="PDZ_2"/>
    <property type="match status" value="1"/>
</dbReference>
<dbReference type="PROSITE" id="PS50106">
    <property type="entry name" value="PDZ"/>
    <property type="match status" value="1"/>
</dbReference>
<evidence type="ECO:0000313" key="7">
    <source>
        <dbReference type="EMBL" id="SDK35173.1"/>
    </source>
</evidence>
<keyword evidence="8" id="KW-1185">Reference proteome</keyword>